<gene>
    <name evidence="3" type="primary">RFWD3</name>
    <name evidence="3" type="ORF">BGZ95_002488</name>
</gene>
<accession>A0AAD4DIR5</accession>
<dbReference type="GO" id="GO:0036297">
    <property type="term" value="P:interstrand cross-link repair"/>
    <property type="evidence" value="ECO:0007669"/>
    <property type="project" value="InterPro"/>
</dbReference>
<dbReference type="EMBL" id="JAAAIL010000153">
    <property type="protein sequence ID" value="KAG0279033.1"/>
    <property type="molecule type" value="Genomic_DNA"/>
</dbReference>
<keyword evidence="1" id="KW-0175">Coiled coil</keyword>
<sequence>MYKCGTGLGLSDLQSLNPGHRMLKPSCIVKWINQHTGNGAAKCPECNHTTTRRDIRKIWSKSVVVVDTVEMDLANTRIREEREARKRCEQELGKSRLAYELLNNELNDLQKELKRQRALKARYREEVKQLKMAHPEREIIRHFSYVNARMAPITSRAPGGTHYMSYRQDEEMLVYSRQMGEQYGIAKVSMRDFSSNFHDFTNVHTKPIKDTSILTLDLRNTRAPVSSFSNPGLLGHAPIHSMTHIGAFDGHDQEAILCGSLEGAFVYNFDSTTHTESLSGVMSQEMIISGSQGSTALGGDSLSSSQSMATAPSVGAADKERDCRLPVRLQGASCMSVSFDSFSRSWMASYNFLGGKSTQHVRGTIDEDPYTGDLLLRSEFKVMGATPVPWSRNSVFTRLNGSVHMAAGSDSVAHVWYDPRFRSKRAQEEENVRGQSTLTGGRPISTLDMGPLVQHALRSGNNPLPGTLIRDIKPVVISGMDEYLVTLSDKELGMYRWAESQPSGVGGIGDDGDSDDEDEMSEEVEDVDEPVLWKNKGKRRRLDGEEEDDDVIIVGENAGRGSGSGSGSGSGGGPSSTASSPMFNTQ</sequence>
<organism evidence="3 4">
    <name type="scientific">Linnemannia exigua</name>
    <dbReference type="NCBI Taxonomy" id="604196"/>
    <lineage>
        <taxon>Eukaryota</taxon>
        <taxon>Fungi</taxon>
        <taxon>Fungi incertae sedis</taxon>
        <taxon>Mucoromycota</taxon>
        <taxon>Mortierellomycotina</taxon>
        <taxon>Mortierellomycetes</taxon>
        <taxon>Mortierellales</taxon>
        <taxon>Mortierellaceae</taxon>
        <taxon>Linnemannia</taxon>
    </lineage>
</organism>
<feature type="coiled-coil region" evidence="1">
    <location>
        <begin position="71"/>
        <end position="133"/>
    </location>
</feature>
<dbReference type="AlphaFoldDB" id="A0AAD4DIR5"/>
<feature type="compositionally biased region" description="Gly residues" evidence="2">
    <location>
        <begin position="558"/>
        <end position="574"/>
    </location>
</feature>
<protein>
    <submittedName>
        <fullName evidence="3">RING finger and WD repeat domain-containing protein 3</fullName>
    </submittedName>
</protein>
<evidence type="ECO:0000313" key="4">
    <source>
        <dbReference type="Proteomes" id="UP001194580"/>
    </source>
</evidence>
<feature type="compositionally biased region" description="Acidic residues" evidence="2">
    <location>
        <begin position="510"/>
        <end position="529"/>
    </location>
</feature>
<dbReference type="GO" id="GO:0004842">
    <property type="term" value="F:ubiquitin-protein transferase activity"/>
    <property type="evidence" value="ECO:0007669"/>
    <property type="project" value="InterPro"/>
</dbReference>
<dbReference type="GO" id="GO:0005634">
    <property type="term" value="C:nucleus"/>
    <property type="evidence" value="ECO:0007669"/>
    <property type="project" value="InterPro"/>
</dbReference>
<evidence type="ECO:0000256" key="2">
    <source>
        <dbReference type="SAM" id="MobiDB-lite"/>
    </source>
</evidence>
<evidence type="ECO:0000313" key="3">
    <source>
        <dbReference type="EMBL" id="KAG0279033.1"/>
    </source>
</evidence>
<dbReference type="Proteomes" id="UP001194580">
    <property type="component" value="Unassembled WGS sequence"/>
</dbReference>
<comment type="caution">
    <text evidence="3">The sequence shown here is derived from an EMBL/GenBank/DDBJ whole genome shotgun (WGS) entry which is preliminary data.</text>
</comment>
<evidence type="ECO:0000256" key="1">
    <source>
        <dbReference type="SAM" id="Coils"/>
    </source>
</evidence>
<dbReference type="InterPro" id="IPR037381">
    <property type="entry name" value="RFWD3"/>
</dbReference>
<dbReference type="PANTHER" id="PTHR16047">
    <property type="entry name" value="RFWD3 PROTEIN"/>
    <property type="match status" value="1"/>
</dbReference>
<proteinExistence type="predicted"/>
<keyword evidence="4" id="KW-1185">Reference proteome</keyword>
<dbReference type="GO" id="GO:0016567">
    <property type="term" value="P:protein ubiquitination"/>
    <property type="evidence" value="ECO:0007669"/>
    <property type="project" value="InterPro"/>
</dbReference>
<feature type="region of interest" description="Disordered" evidence="2">
    <location>
        <begin position="426"/>
        <end position="445"/>
    </location>
</feature>
<reference evidence="3" key="1">
    <citation type="journal article" date="2020" name="Fungal Divers.">
        <title>Resolving the Mortierellaceae phylogeny through synthesis of multi-gene phylogenetics and phylogenomics.</title>
        <authorList>
            <person name="Vandepol N."/>
            <person name="Liber J."/>
            <person name="Desiro A."/>
            <person name="Na H."/>
            <person name="Kennedy M."/>
            <person name="Barry K."/>
            <person name="Grigoriev I.V."/>
            <person name="Miller A.N."/>
            <person name="O'Donnell K."/>
            <person name="Stajich J.E."/>
            <person name="Bonito G."/>
        </authorList>
    </citation>
    <scope>NUCLEOTIDE SEQUENCE</scope>
    <source>
        <strain evidence="3">NRRL 28262</strain>
    </source>
</reference>
<name>A0AAD4DIR5_9FUNG</name>
<dbReference type="PANTHER" id="PTHR16047:SF7">
    <property type="entry name" value="E3 UBIQUITIN-PROTEIN LIGASE RFWD3"/>
    <property type="match status" value="1"/>
</dbReference>
<feature type="region of interest" description="Disordered" evidence="2">
    <location>
        <begin position="500"/>
        <end position="586"/>
    </location>
</feature>